<reference evidence="3 4" key="1">
    <citation type="journal article" date="2018" name="Nat. Ecol. Evol.">
        <title>Pezizomycetes genomes reveal the molecular basis of ectomycorrhizal truffle lifestyle.</title>
        <authorList>
            <person name="Murat C."/>
            <person name="Payen T."/>
            <person name="Noel B."/>
            <person name="Kuo A."/>
            <person name="Morin E."/>
            <person name="Chen J."/>
            <person name="Kohler A."/>
            <person name="Krizsan K."/>
            <person name="Balestrini R."/>
            <person name="Da Silva C."/>
            <person name="Montanini B."/>
            <person name="Hainaut M."/>
            <person name="Levati E."/>
            <person name="Barry K.W."/>
            <person name="Belfiori B."/>
            <person name="Cichocki N."/>
            <person name="Clum A."/>
            <person name="Dockter R.B."/>
            <person name="Fauchery L."/>
            <person name="Guy J."/>
            <person name="Iotti M."/>
            <person name="Le Tacon F."/>
            <person name="Lindquist E.A."/>
            <person name="Lipzen A."/>
            <person name="Malagnac F."/>
            <person name="Mello A."/>
            <person name="Molinier V."/>
            <person name="Miyauchi S."/>
            <person name="Poulain J."/>
            <person name="Riccioni C."/>
            <person name="Rubini A."/>
            <person name="Sitrit Y."/>
            <person name="Splivallo R."/>
            <person name="Traeger S."/>
            <person name="Wang M."/>
            <person name="Zifcakova L."/>
            <person name="Wipf D."/>
            <person name="Zambonelli A."/>
            <person name="Paolocci F."/>
            <person name="Nowrousian M."/>
            <person name="Ottonello S."/>
            <person name="Baldrian P."/>
            <person name="Spatafora J.W."/>
            <person name="Henrissat B."/>
            <person name="Nagy L.G."/>
            <person name="Aury J.M."/>
            <person name="Wincker P."/>
            <person name="Grigoriev I.V."/>
            <person name="Bonfante P."/>
            <person name="Martin F.M."/>
        </authorList>
    </citation>
    <scope>NUCLEOTIDE SEQUENCE [LARGE SCALE GENOMIC DNA]</scope>
    <source>
        <strain evidence="3 4">120613-1</strain>
    </source>
</reference>
<protein>
    <submittedName>
        <fullName evidence="3">Uncharacterized protein</fullName>
    </submittedName>
</protein>
<gene>
    <name evidence="3" type="ORF">L873DRAFT_461729</name>
</gene>
<keyword evidence="4" id="KW-1185">Reference proteome</keyword>
<feature type="region of interest" description="Disordered" evidence="1">
    <location>
        <begin position="137"/>
        <end position="162"/>
    </location>
</feature>
<feature type="transmembrane region" description="Helical" evidence="2">
    <location>
        <begin position="110"/>
        <end position="131"/>
    </location>
</feature>
<accession>A0A3N4JZC4</accession>
<keyword evidence="2" id="KW-0472">Membrane</keyword>
<evidence type="ECO:0000256" key="1">
    <source>
        <dbReference type="SAM" id="MobiDB-lite"/>
    </source>
</evidence>
<name>A0A3N4JZC4_9PEZI</name>
<sequence>MRNAKKHGAQLVRRQSGMVELCRKLTAHGVRLLALCVHGSTVIHSPTIFLYPISLFVRAWGELKSCTTYPTTIHSLHGESDARFYSELQGGSGGGQDVLEGSSIGTAGSYSSSLSIGFLISTLFFFFFFFLRPPRQESHGNTKGTKKQQKKHQHENVNRKNK</sequence>
<keyword evidence="2" id="KW-1133">Transmembrane helix</keyword>
<dbReference type="AlphaFoldDB" id="A0A3N4JZC4"/>
<feature type="transmembrane region" description="Helical" evidence="2">
    <location>
        <begin position="32"/>
        <end position="53"/>
    </location>
</feature>
<proteinExistence type="predicted"/>
<keyword evidence="2" id="KW-0812">Transmembrane</keyword>
<evidence type="ECO:0000313" key="4">
    <source>
        <dbReference type="Proteomes" id="UP000276215"/>
    </source>
</evidence>
<organism evidence="3 4">
    <name type="scientific">Choiromyces venosus 120613-1</name>
    <dbReference type="NCBI Taxonomy" id="1336337"/>
    <lineage>
        <taxon>Eukaryota</taxon>
        <taxon>Fungi</taxon>
        <taxon>Dikarya</taxon>
        <taxon>Ascomycota</taxon>
        <taxon>Pezizomycotina</taxon>
        <taxon>Pezizomycetes</taxon>
        <taxon>Pezizales</taxon>
        <taxon>Tuberaceae</taxon>
        <taxon>Choiromyces</taxon>
    </lineage>
</organism>
<dbReference type="EMBL" id="ML120368">
    <property type="protein sequence ID" value="RPB02419.1"/>
    <property type="molecule type" value="Genomic_DNA"/>
</dbReference>
<evidence type="ECO:0000256" key="2">
    <source>
        <dbReference type="SAM" id="Phobius"/>
    </source>
</evidence>
<feature type="compositionally biased region" description="Basic residues" evidence="1">
    <location>
        <begin position="144"/>
        <end position="153"/>
    </location>
</feature>
<dbReference type="Proteomes" id="UP000276215">
    <property type="component" value="Unassembled WGS sequence"/>
</dbReference>
<evidence type="ECO:0000313" key="3">
    <source>
        <dbReference type="EMBL" id="RPB02419.1"/>
    </source>
</evidence>